<protein>
    <submittedName>
        <fullName evidence="6">LysR family transcriptional regulator</fullName>
    </submittedName>
</protein>
<name>A0A8J4EF07_9ACTN</name>
<accession>A0A8J4EF07</accession>
<keyword evidence="4" id="KW-0804">Transcription</keyword>
<dbReference type="Proteomes" id="UP000635606">
    <property type="component" value="Unassembled WGS sequence"/>
</dbReference>
<dbReference type="GO" id="GO:0003677">
    <property type="term" value="F:DNA binding"/>
    <property type="evidence" value="ECO:0007669"/>
    <property type="project" value="UniProtKB-KW"/>
</dbReference>
<dbReference type="AlphaFoldDB" id="A0A8J4EF07"/>
<evidence type="ECO:0000313" key="6">
    <source>
        <dbReference type="EMBL" id="GIJ72266.1"/>
    </source>
</evidence>
<reference evidence="6" key="1">
    <citation type="submission" date="2021-01" db="EMBL/GenBank/DDBJ databases">
        <title>Whole genome shotgun sequence of Virgisporangium ochraceum NBRC 16418.</title>
        <authorList>
            <person name="Komaki H."/>
            <person name="Tamura T."/>
        </authorList>
    </citation>
    <scope>NUCLEOTIDE SEQUENCE</scope>
    <source>
        <strain evidence="6">NBRC 16418</strain>
    </source>
</reference>
<evidence type="ECO:0000259" key="5">
    <source>
        <dbReference type="PROSITE" id="PS50931"/>
    </source>
</evidence>
<dbReference type="PRINTS" id="PR00039">
    <property type="entry name" value="HTHLYSR"/>
</dbReference>
<dbReference type="Pfam" id="PF03466">
    <property type="entry name" value="LysR_substrate"/>
    <property type="match status" value="1"/>
</dbReference>
<comment type="similarity">
    <text evidence="1">Belongs to the LysR transcriptional regulatory family.</text>
</comment>
<keyword evidence="2" id="KW-0805">Transcription regulation</keyword>
<dbReference type="GO" id="GO:0003700">
    <property type="term" value="F:DNA-binding transcription factor activity"/>
    <property type="evidence" value="ECO:0007669"/>
    <property type="project" value="InterPro"/>
</dbReference>
<gene>
    <name evidence="6" type="ORF">Voc01_071830</name>
</gene>
<dbReference type="PROSITE" id="PS50931">
    <property type="entry name" value="HTH_LYSR"/>
    <property type="match status" value="1"/>
</dbReference>
<sequence>MDARQLRYFLAVVDAGSVRRAAAELFVAQPSVSQAVRALERDLGSLLFHRTGRRLVLTAAGRALVDPAREVMRGFDLARATVAAVDGLAGGELVVASMPSQAVSPLTDLVAAFTAAHPRVRVTVRGAGTPAGVRGLVTTGAAELGVVAAAPTVAPPRDLVSVRLTSQRFVLLARDAAMLPDGDPVRPADLAGAALIAGREGTGMRRVADAVRRQAAGSRLAVEVEHREAVLPLVLAGVGVAVVSDAWRSVAGAAGVTVRSLDCPDVLEVSLVYRPGRLSPAAAAFVHLADRRGLSPVQ</sequence>
<keyword evidence="7" id="KW-1185">Reference proteome</keyword>
<evidence type="ECO:0000256" key="4">
    <source>
        <dbReference type="ARBA" id="ARBA00023163"/>
    </source>
</evidence>
<dbReference type="InterPro" id="IPR036388">
    <property type="entry name" value="WH-like_DNA-bd_sf"/>
</dbReference>
<dbReference type="FunFam" id="1.10.10.10:FF:000001">
    <property type="entry name" value="LysR family transcriptional regulator"/>
    <property type="match status" value="1"/>
</dbReference>
<dbReference type="InterPro" id="IPR050950">
    <property type="entry name" value="HTH-type_LysR_regulators"/>
</dbReference>
<keyword evidence="3" id="KW-0238">DNA-binding</keyword>
<evidence type="ECO:0000256" key="1">
    <source>
        <dbReference type="ARBA" id="ARBA00009437"/>
    </source>
</evidence>
<dbReference type="PANTHER" id="PTHR30419">
    <property type="entry name" value="HTH-TYPE TRANSCRIPTIONAL REGULATOR YBHD"/>
    <property type="match status" value="1"/>
</dbReference>
<proteinExistence type="inferred from homology"/>
<evidence type="ECO:0000313" key="7">
    <source>
        <dbReference type="Proteomes" id="UP000635606"/>
    </source>
</evidence>
<dbReference type="InterPro" id="IPR036390">
    <property type="entry name" value="WH_DNA-bd_sf"/>
</dbReference>
<dbReference type="PANTHER" id="PTHR30419:SF8">
    <property type="entry name" value="NITROGEN ASSIMILATION TRANSCRIPTIONAL ACTIVATOR-RELATED"/>
    <property type="match status" value="1"/>
</dbReference>
<dbReference type="CDD" id="cd05466">
    <property type="entry name" value="PBP2_LTTR_substrate"/>
    <property type="match status" value="1"/>
</dbReference>
<dbReference type="InterPro" id="IPR005119">
    <property type="entry name" value="LysR_subst-bd"/>
</dbReference>
<comment type="caution">
    <text evidence="6">The sequence shown here is derived from an EMBL/GenBank/DDBJ whole genome shotgun (WGS) entry which is preliminary data.</text>
</comment>
<dbReference type="SUPFAM" id="SSF53850">
    <property type="entry name" value="Periplasmic binding protein-like II"/>
    <property type="match status" value="1"/>
</dbReference>
<dbReference type="GO" id="GO:0005829">
    <property type="term" value="C:cytosol"/>
    <property type="evidence" value="ECO:0007669"/>
    <property type="project" value="TreeGrafter"/>
</dbReference>
<dbReference type="Pfam" id="PF00126">
    <property type="entry name" value="HTH_1"/>
    <property type="match status" value="1"/>
</dbReference>
<dbReference type="Gene3D" id="1.10.10.10">
    <property type="entry name" value="Winged helix-like DNA-binding domain superfamily/Winged helix DNA-binding domain"/>
    <property type="match status" value="1"/>
</dbReference>
<dbReference type="EMBL" id="BOPH01000098">
    <property type="protein sequence ID" value="GIJ72266.1"/>
    <property type="molecule type" value="Genomic_DNA"/>
</dbReference>
<dbReference type="Gene3D" id="3.40.190.10">
    <property type="entry name" value="Periplasmic binding protein-like II"/>
    <property type="match status" value="2"/>
</dbReference>
<organism evidence="6 7">
    <name type="scientific">Virgisporangium ochraceum</name>
    <dbReference type="NCBI Taxonomy" id="65505"/>
    <lineage>
        <taxon>Bacteria</taxon>
        <taxon>Bacillati</taxon>
        <taxon>Actinomycetota</taxon>
        <taxon>Actinomycetes</taxon>
        <taxon>Micromonosporales</taxon>
        <taxon>Micromonosporaceae</taxon>
        <taxon>Virgisporangium</taxon>
    </lineage>
</organism>
<dbReference type="RefSeq" id="WP_203932117.1">
    <property type="nucleotide sequence ID" value="NZ_BOPH01000098.1"/>
</dbReference>
<dbReference type="SUPFAM" id="SSF46785">
    <property type="entry name" value="Winged helix' DNA-binding domain"/>
    <property type="match status" value="1"/>
</dbReference>
<feature type="domain" description="HTH lysR-type" evidence="5">
    <location>
        <begin position="1"/>
        <end position="58"/>
    </location>
</feature>
<dbReference type="InterPro" id="IPR000847">
    <property type="entry name" value="LysR_HTH_N"/>
</dbReference>
<evidence type="ECO:0000256" key="3">
    <source>
        <dbReference type="ARBA" id="ARBA00023125"/>
    </source>
</evidence>
<evidence type="ECO:0000256" key="2">
    <source>
        <dbReference type="ARBA" id="ARBA00023015"/>
    </source>
</evidence>